<reference evidence="1 2" key="1">
    <citation type="submission" date="2020-01" db="EMBL/GenBank/DDBJ databases">
        <title>Comparative genomics of meat spoilage bacteria.</title>
        <authorList>
            <person name="Hilgarth M."/>
            <person name="Vogel R.F."/>
        </authorList>
    </citation>
    <scope>NUCLEOTIDE SEQUENCE [LARGE SCALE GENOMIC DNA]</scope>
    <source>
        <strain evidence="1 2">TMW2.2077</strain>
    </source>
</reference>
<gene>
    <name evidence="1" type="ORF">GYN02_08430</name>
</gene>
<evidence type="ECO:0000313" key="2">
    <source>
        <dbReference type="Proteomes" id="UP000809529"/>
    </source>
</evidence>
<organism evidence="1 2">
    <name type="scientific">Pseudomonas weihenstephanensis</name>
    <dbReference type="NCBI Taxonomy" id="1608994"/>
    <lineage>
        <taxon>Bacteria</taxon>
        <taxon>Pseudomonadati</taxon>
        <taxon>Pseudomonadota</taxon>
        <taxon>Gammaproteobacteria</taxon>
        <taxon>Pseudomonadales</taxon>
        <taxon>Pseudomonadaceae</taxon>
        <taxon>Pseudomonas</taxon>
    </lineage>
</organism>
<accession>A0ABS1ZGN1</accession>
<proteinExistence type="predicted"/>
<protein>
    <submittedName>
        <fullName evidence="1">Uncharacterized protein</fullName>
    </submittedName>
</protein>
<comment type="caution">
    <text evidence="1">The sequence shown here is derived from an EMBL/GenBank/DDBJ whole genome shotgun (WGS) entry which is preliminary data.</text>
</comment>
<sequence>MSATLTASLIKTIQHTRVSNAGFSQSEFYHAGGSVFGAVYTPDKWYGRKIGASVVSLPYLQADDIAIKARVEYDEALLKKS</sequence>
<dbReference type="EMBL" id="JAAEBW010000003">
    <property type="protein sequence ID" value="MBM1195201.1"/>
    <property type="molecule type" value="Genomic_DNA"/>
</dbReference>
<dbReference type="RefSeq" id="WP_203302634.1">
    <property type="nucleotide sequence ID" value="NZ_JAAEBW010000003.1"/>
</dbReference>
<name>A0ABS1ZGN1_9PSED</name>
<evidence type="ECO:0000313" key="1">
    <source>
        <dbReference type="EMBL" id="MBM1195201.1"/>
    </source>
</evidence>
<keyword evidence="2" id="KW-1185">Reference proteome</keyword>
<dbReference type="Proteomes" id="UP000809529">
    <property type="component" value="Unassembled WGS sequence"/>
</dbReference>